<comment type="function">
    <text evidence="10">Catalyzes the phosphorylation of the position 2 hydroxy group of 4-diphosphocytidyl-2C-methyl-D-erythritol.</text>
</comment>
<evidence type="ECO:0000256" key="9">
    <source>
        <dbReference type="ARBA" id="ARBA00032554"/>
    </source>
</evidence>
<dbReference type="Gene3D" id="3.30.230.10">
    <property type="match status" value="1"/>
</dbReference>
<evidence type="ECO:0000256" key="3">
    <source>
        <dbReference type="ARBA" id="ARBA00017473"/>
    </source>
</evidence>
<accession>A0A6N8CTB9</accession>
<dbReference type="NCBIfam" id="TIGR00154">
    <property type="entry name" value="ispE"/>
    <property type="match status" value="1"/>
</dbReference>
<dbReference type="Proteomes" id="UP000440978">
    <property type="component" value="Unassembled WGS sequence"/>
</dbReference>
<evidence type="ECO:0000313" key="14">
    <source>
        <dbReference type="Proteomes" id="UP000440978"/>
    </source>
</evidence>
<evidence type="ECO:0000256" key="5">
    <source>
        <dbReference type="ARBA" id="ARBA00022741"/>
    </source>
</evidence>
<dbReference type="AlphaFoldDB" id="A0A6N8CTB9"/>
<evidence type="ECO:0000256" key="1">
    <source>
        <dbReference type="ARBA" id="ARBA00009684"/>
    </source>
</evidence>
<dbReference type="GO" id="GO:0050515">
    <property type="term" value="F:4-(cytidine 5'-diphospho)-2-C-methyl-D-erythritol kinase activity"/>
    <property type="evidence" value="ECO:0007669"/>
    <property type="project" value="UniProtKB-UniRule"/>
</dbReference>
<evidence type="ECO:0000256" key="4">
    <source>
        <dbReference type="ARBA" id="ARBA00022679"/>
    </source>
</evidence>
<keyword evidence="6 10" id="KW-0418">Kinase</keyword>
<comment type="caution">
    <text evidence="13">The sequence shown here is derived from an EMBL/GenBank/DDBJ whole genome shotgun (WGS) entry which is preliminary data.</text>
</comment>
<dbReference type="HAMAP" id="MF_00061">
    <property type="entry name" value="IspE"/>
    <property type="match status" value="1"/>
</dbReference>
<feature type="domain" description="GHMP kinase N-terminal" evidence="11">
    <location>
        <begin position="66"/>
        <end position="144"/>
    </location>
</feature>
<dbReference type="GO" id="GO:0019288">
    <property type="term" value="P:isopentenyl diphosphate biosynthetic process, methylerythritol 4-phosphate pathway"/>
    <property type="evidence" value="ECO:0007669"/>
    <property type="project" value="UniProtKB-UniRule"/>
</dbReference>
<dbReference type="Pfam" id="PF00288">
    <property type="entry name" value="GHMP_kinases_N"/>
    <property type="match status" value="1"/>
</dbReference>
<dbReference type="GO" id="GO:0005524">
    <property type="term" value="F:ATP binding"/>
    <property type="evidence" value="ECO:0007669"/>
    <property type="project" value="UniProtKB-UniRule"/>
</dbReference>
<dbReference type="InterPro" id="IPR013750">
    <property type="entry name" value="GHMP_kinase_C_dom"/>
</dbReference>
<name>A0A6N8CTB9_9BACI</name>
<dbReference type="SUPFAM" id="SSF54211">
    <property type="entry name" value="Ribosomal protein S5 domain 2-like"/>
    <property type="match status" value="1"/>
</dbReference>
<dbReference type="RefSeq" id="WP_329602931.1">
    <property type="nucleotide sequence ID" value="NZ_WNHB01000024.1"/>
</dbReference>
<feature type="active site" evidence="10">
    <location>
        <position position="10"/>
    </location>
</feature>
<keyword evidence="7 10" id="KW-0067">ATP-binding</keyword>
<evidence type="ECO:0000256" key="6">
    <source>
        <dbReference type="ARBA" id="ARBA00022777"/>
    </source>
</evidence>
<evidence type="ECO:0000256" key="7">
    <source>
        <dbReference type="ARBA" id="ARBA00022840"/>
    </source>
</evidence>
<evidence type="ECO:0000256" key="8">
    <source>
        <dbReference type="ARBA" id="ARBA00023229"/>
    </source>
</evidence>
<keyword evidence="5 10" id="KW-0547">Nucleotide-binding</keyword>
<dbReference type="InterPro" id="IPR006204">
    <property type="entry name" value="GHMP_kinase_N_dom"/>
</dbReference>
<proteinExistence type="inferred from homology"/>
<dbReference type="Pfam" id="PF08544">
    <property type="entry name" value="GHMP_kinases_C"/>
    <property type="match status" value="1"/>
</dbReference>
<keyword evidence="4 10" id="KW-0808">Transferase</keyword>
<sequence>MKVIEKAPAKINLSLDVVSKRDDGFHNVNMIMTTIDLSDRIECRDIEGDQIKIKSSAPYVPEDERNFAYQAARLIKEIYNICRGVEIVITKNIPVAAGLAGGSSDAAATIRALNQLWNLNMTYRDMLNLAAKIGSDVAFCIQGGTALATGRGEIITPIDSPPACWVVLVKPPVSVSTAEIYQALNIENATHPNVEGMQEAIKQQNFEQMCLLLGNTLEDVTMEKVPEIAQIKTQMKKIGAEGVLMSGSGPTVFGLTRYESRMQRLCNGLKGFCREVYAVRLLQKIDILSKYE</sequence>
<dbReference type="FunFam" id="3.30.230.10:FF:000029">
    <property type="entry name" value="4-diphosphocytidyl-2-C-methyl-D-erythritol kinase"/>
    <property type="match status" value="1"/>
</dbReference>
<dbReference type="PANTHER" id="PTHR43527:SF2">
    <property type="entry name" value="4-DIPHOSPHOCYTIDYL-2-C-METHYL-D-ERYTHRITOL KINASE, CHLOROPLASTIC"/>
    <property type="match status" value="1"/>
</dbReference>
<dbReference type="PANTHER" id="PTHR43527">
    <property type="entry name" value="4-DIPHOSPHOCYTIDYL-2-C-METHYL-D-ERYTHRITOL KINASE, CHLOROPLASTIC"/>
    <property type="match status" value="1"/>
</dbReference>
<comment type="similarity">
    <text evidence="1 10">Belongs to the GHMP kinase family. IspE subfamily.</text>
</comment>
<dbReference type="EMBL" id="WNHB01000024">
    <property type="protein sequence ID" value="MTT32980.1"/>
    <property type="molecule type" value="Genomic_DNA"/>
</dbReference>
<protein>
    <recommendedName>
        <fullName evidence="3 10">4-diphosphocytidyl-2-C-methyl-D-erythritol kinase</fullName>
        <shortName evidence="10">CMK</shortName>
        <ecNumber evidence="2 10">2.7.1.148</ecNumber>
    </recommendedName>
    <alternativeName>
        <fullName evidence="9 10">4-(cytidine-5'-diphospho)-2-C-methyl-D-erythritol kinase</fullName>
    </alternativeName>
</protein>
<evidence type="ECO:0000256" key="2">
    <source>
        <dbReference type="ARBA" id="ARBA00012052"/>
    </source>
</evidence>
<dbReference type="UniPathway" id="UPA00056">
    <property type="reaction ID" value="UER00094"/>
</dbReference>
<comment type="catalytic activity">
    <reaction evidence="10">
        <text>4-CDP-2-C-methyl-D-erythritol + ATP = 4-CDP-2-C-methyl-D-erythritol 2-phosphate + ADP + H(+)</text>
        <dbReference type="Rhea" id="RHEA:18437"/>
        <dbReference type="ChEBI" id="CHEBI:15378"/>
        <dbReference type="ChEBI" id="CHEBI:30616"/>
        <dbReference type="ChEBI" id="CHEBI:57823"/>
        <dbReference type="ChEBI" id="CHEBI:57919"/>
        <dbReference type="ChEBI" id="CHEBI:456216"/>
        <dbReference type="EC" id="2.7.1.148"/>
    </reaction>
</comment>
<dbReference type="Gene3D" id="3.30.70.890">
    <property type="entry name" value="GHMP kinase, C-terminal domain"/>
    <property type="match status" value="1"/>
</dbReference>
<evidence type="ECO:0000259" key="11">
    <source>
        <dbReference type="Pfam" id="PF00288"/>
    </source>
</evidence>
<dbReference type="PIRSF" id="PIRSF010376">
    <property type="entry name" value="IspE"/>
    <property type="match status" value="1"/>
</dbReference>
<gene>
    <name evidence="10" type="primary">ispE</name>
    <name evidence="13" type="ORF">GMB86_13285</name>
</gene>
<feature type="active site" evidence="10">
    <location>
        <position position="136"/>
    </location>
</feature>
<evidence type="ECO:0000259" key="12">
    <source>
        <dbReference type="Pfam" id="PF08544"/>
    </source>
</evidence>
<organism evidence="13 14">
    <name type="scientific">Terrilactibacillus tamarindi</name>
    <dbReference type="NCBI Taxonomy" id="2599694"/>
    <lineage>
        <taxon>Bacteria</taxon>
        <taxon>Bacillati</taxon>
        <taxon>Bacillota</taxon>
        <taxon>Bacilli</taxon>
        <taxon>Bacillales</taxon>
        <taxon>Bacillaceae</taxon>
        <taxon>Terrilactibacillus</taxon>
    </lineage>
</organism>
<dbReference type="EC" id="2.7.1.148" evidence="2 10"/>
<dbReference type="InterPro" id="IPR036554">
    <property type="entry name" value="GHMP_kinase_C_sf"/>
</dbReference>
<evidence type="ECO:0000256" key="10">
    <source>
        <dbReference type="HAMAP-Rule" id="MF_00061"/>
    </source>
</evidence>
<dbReference type="GO" id="GO:0016114">
    <property type="term" value="P:terpenoid biosynthetic process"/>
    <property type="evidence" value="ECO:0007669"/>
    <property type="project" value="UniProtKB-UniRule"/>
</dbReference>
<dbReference type="SUPFAM" id="SSF55060">
    <property type="entry name" value="GHMP Kinase, C-terminal domain"/>
    <property type="match status" value="1"/>
</dbReference>
<dbReference type="InterPro" id="IPR004424">
    <property type="entry name" value="IspE"/>
</dbReference>
<reference evidence="13 14" key="1">
    <citation type="submission" date="2019-11" db="EMBL/GenBank/DDBJ databases">
        <title>Terrilactibacillus tamarindus sp. nov. BCM23-1 isolated from bark of Tamarindus indica.</title>
        <authorList>
            <person name="Kingkaew E."/>
            <person name="Tanasupawat S."/>
        </authorList>
    </citation>
    <scope>NUCLEOTIDE SEQUENCE [LARGE SCALE GENOMIC DNA]</scope>
    <source>
        <strain evidence="13 14">BCM23-1</strain>
    </source>
</reference>
<comment type="pathway">
    <text evidence="10">Isoprenoid biosynthesis; isopentenyl diphosphate biosynthesis via DXP pathway; isopentenyl diphosphate from 1-deoxy-D-xylulose 5-phosphate: step 3/6.</text>
</comment>
<feature type="domain" description="GHMP kinase C-terminal" evidence="12">
    <location>
        <begin position="197"/>
        <end position="271"/>
    </location>
</feature>
<keyword evidence="8 10" id="KW-0414">Isoprene biosynthesis</keyword>
<evidence type="ECO:0000313" key="13">
    <source>
        <dbReference type="EMBL" id="MTT32980.1"/>
    </source>
</evidence>
<dbReference type="InterPro" id="IPR020568">
    <property type="entry name" value="Ribosomal_Su5_D2-typ_SF"/>
</dbReference>
<feature type="binding site" evidence="10">
    <location>
        <begin position="94"/>
        <end position="104"/>
    </location>
    <ligand>
        <name>ATP</name>
        <dbReference type="ChEBI" id="CHEBI:30616"/>
    </ligand>
</feature>
<dbReference type="FunFam" id="3.30.70.890:FF:000006">
    <property type="entry name" value="4-diphosphocytidyl-2-C-methyl-D-erythritol kinase"/>
    <property type="match status" value="1"/>
</dbReference>
<keyword evidence="14" id="KW-1185">Reference proteome</keyword>
<dbReference type="InterPro" id="IPR014721">
    <property type="entry name" value="Ribsml_uS5_D2-typ_fold_subgr"/>
</dbReference>